<keyword evidence="1" id="KW-0808">Transferase</keyword>
<accession>A0A432GLP5</accession>
<dbReference type="GO" id="GO:0016740">
    <property type="term" value="F:transferase activity"/>
    <property type="evidence" value="ECO:0007669"/>
    <property type="project" value="UniProtKB-KW"/>
</dbReference>
<dbReference type="Gene3D" id="3.40.630.30">
    <property type="match status" value="1"/>
</dbReference>
<organism evidence="1 2">
    <name type="scientific">SAR324 cluster bacterium</name>
    <dbReference type="NCBI Taxonomy" id="2024889"/>
    <lineage>
        <taxon>Bacteria</taxon>
        <taxon>Deltaproteobacteria</taxon>
        <taxon>SAR324 cluster</taxon>
    </lineage>
</organism>
<dbReference type="AlphaFoldDB" id="A0A432GLP5"/>
<gene>
    <name evidence="1" type="ORF">DSY94_06925</name>
</gene>
<evidence type="ECO:0000313" key="2">
    <source>
        <dbReference type="Proteomes" id="UP000287176"/>
    </source>
</evidence>
<name>A0A432GLP5_9DELT</name>
<dbReference type="SUPFAM" id="SSF55729">
    <property type="entry name" value="Acyl-CoA N-acyltransferases (Nat)"/>
    <property type="match status" value="1"/>
</dbReference>
<dbReference type="EMBL" id="QNZI01000172">
    <property type="protein sequence ID" value="RTZ84121.1"/>
    <property type="molecule type" value="Genomic_DNA"/>
</dbReference>
<evidence type="ECO:0000313" key="1">
    <source>
        <dbReference type="EMBL" id="RTZ84121.1"/>
    </source>
</evidence>
<comment type="caution">
    <text evidence="1">The sequence shown here is derived from an EMBL/GenBank/DDBJ whole genome shotgun (WGS) entry which is preliminary data.</text>
</comment>
<sequence>MIISRNIGIKGFFVDAKNEKARKYYEKFGFIPMPDNKQQLFLAMNGLQQAYQT</sequence>
<protein>
    <submittedName>
        <fullName evidence="1">GNAT family N-acetyltransferase</fullName>
    </submittedName>
</protein>
<dbReference type="InterPro" id="IPR016181">
    <property type="entry name" value="Acyl_CoA_acyltransferase"/>
</dbReference>
<feature type="non-terminal residue" evidence="1">
    <location>
        <position position="53"/>
    </location>
</feature>
<proteinExistence type="predicted"/>
<dbReference type="Proteomes" id="UP000287176">
    <property type="component" value="Unassembled WGS sequence"/>
</dbReference>
<reference evidence="1 2" key="1">
    <citation type="submission" date="2018-06" db="EMBL/GenBank/DDBJ databases">
        <title>Combined omics and stable isotope probing to characterize newly discovered Mariana Back-Arc vent microbial communities.</title>
        <authorList>
            <person name="Trembath-Reichert E."/>
            <person name="Huber J.A."/>
        </authorList>
    </citation>
    <scope>NUCLEOTIDE SEQUENCE [LARGE SCALE GENOMIC DNA]</scope>
    <source>
        <strain evidence="1">MAG 24</strain>
    </source>
</reference>